<protein>
    <recommendedName>
        <fullName evidence="3">Spore coat protein</fullName>
    </recommendedName>
</protein>
<reference evidence="1" key="1">
    <citation type="journal article" date="2014" name="Int. J. Syst. Evol. Microbiol.">
        <title>Complete genome sequence of Corynebacterium casei LMG S-19264T (=DSM 44701T), isolated from a smear-ripened cheese.</title>
        <authorList>
            <consortium name="US DOE Joint Genome Institute (JGI-PGF)"/>
            <person name="Walter F."/>
            <person name="Albersmeier A."/>
            <person name="Kalinowski J."/>
            <person name="Ruckert C."/>
        </authorList>
    </citation>
    <scope>NUCLEOTIDE SEQUENCE</scope>
    <source>
        <strain evidence="1">JCM 12580</strain>
    </source>
</reference>
<evidence type="ECO:0000313" key="2">
    <source>
        <dbReference type="Proteomes" id="UP000658382"/>
    </source>
</evidence>
<dbReference type="RefSeq" id="WP_188632163.1">
    <property type="nucleotide sequence ID" value="NZ_BMNQ01000010.1"/>
</dbReference>
<gene>
    <name evidence="1" type="ORF">GCM10007063_11790</name>
</gene>
<sequence length="113" mass="12550">MFRSSYPHRPFSDNSQPYFNPYKSHSISASNYPTAFEVYAKPKQPVSSMADSDSAAASTHQARQTLLYYFQDHNGELDLDKILTTAGQVADTVQQISPMIKQAGDILNRSGDS</sequence>
<dbReference type="Pfam" id="PF14179">
    <property type="entry name" value="YppG"/>
    <property type="match status" value="1"/>
</dbReference>
<reference evidence="1" key="2">
    <citation type="submission" date="2020-09" db="EMBL/GenBank/DDBJ databases">
        <authorList>
            <person name="Sun Q."/>
            <person name="Ohkuma M."/>
        </authorList>
    </citation>
    <scope>NUCLEOTIDE SEQUENCE</scope>
    <source>
        <strain evidence="1">JCM 12580</strain>
    </source>
</reference>
<comment type="caution">
    <text evidence="1">The sequence shown here is derived from an EMBL/GenBank/DDBJ whole genome shotgun (WGS) entry which is preliminary data.</text>
</comment>
<proteinExistence type="predicted"/>
<dbReference type="AlphaFoldDB" id="A0A917PTA9"/>
<organism evidence="1 2">
    <name type="scientific">Lentibacillus kapialis</name>
    <dbReference type="NCBI Taxonomy" id="340214"/>
    <lineage>
        <taxon>Bacteria</taxon>
        <taxon>Bacillati</taxon>
        <taxon>Bacillota</taxon>
        <taxon>Bacilli</taxon>
        <taxon>Bacillales</taxon>
        <taxon>Bacillaceae</taxon>
        <taxon>Lentibacillus</taxon>
    </lineage>
</organism>
<keyword evidence="2" id="KW-1185">Reference proteome</keyword>
<accession>A0A917PTA9</accession>
<evidence type="ECO:0000313" key="1">
    <source>
        <dbReference type="EMBL" id="GGJ90788.1"/>
    </source>
</evidence>
<dbReference type="Proteomes" id="UP000658382">
    <property type="component" value="Unassembled WGS sequence"/>
</dbReference>
<dbReference type="InterPro" id="IPR025555">
    <property type="entry name" value="YppG"/>
</dbReference>
<dbReference type="EMBL" id="BMNQ01000010">
    <property type="protein sequence ID" value="GGJ90788.1"/>
    <property type="molecule type" value="Genomic_DNA"/>
</dbReference>
<name>A0A917PTA9_9BACI</name>
<evidence type="ECO:0008006" key="3">
    <source>
        <dbReference type="Google" id="ProtNLM"/>
    </source>
</evidence>